<accession>A0A9P4NB53</accession>
<dbReference type="EMBL" id="ML986580">
    <property type="protein sequence ID" value="KAF2269984.1"/>
    <property type="molecule type" value="Genomic_DNA"/>
</dbReference>
<sequence length="454" mass="50182">MADPDAGPSSWRSSSNSSSSGSYRICSASPDSPSPTSLVRVRRMGFLKPNPDISTAISSSGWLAAATETSVRLYRVRDVDRTQKLKMDYEVMLPFPAKRERIQEVAISYSLLVILTNRRLLVYEYGPTDATRDNIFDQVIDMDGKWIPKSVEISQLSSIEPQRDATAWVAVGGQGQNGIKLFKYVFSNCWSPQEDRVTLQCPENLGSITKIAFSPGSFNRNGLSMILGVTSSNQLHCWDLRQRRERARTLKSYWVLDAHVDRDQPLNRAAITSATLFVSPLGAPIDISLTGRKKRISLDWMLPETAIGRKVVAGAVNSNGCFVFVVENDGTMRLMSIKRSLEGILSCLRRSHQWPSLLKCGMREASSISISFEEDYHGGFDVVAVNGRGHFASTHVSVPDMPKPEVLAPKALTFEAPIPEAQNIQQMPSQDAIIELYGGPQSNITADDSRATPH</sequence>
<reference evidence="3" key="1">
    <citation type="journal article" date="2020" name="Stud. Mycol.">
        <title>101 Dothideomycetes genomes: A test case for predicting lifestyles and emergence of pathogens.</title>
        <authorList>
            <person name="Haridas S."/>
            <person name="Albert R."/>
            <person name="Binder M."/>
            <person name="Bloem J."/>
            <person name="LaButti K."/>
            <person name="Salamov A."/>
            <person name="Andreopoulos B."/>
            <person name="Baker S."/>
            <person name="Barry K."/>
            <person name="Bills G."/>
            <person name="Bluhm B."/>
            <person name="Cannon C."/>
            <person name="Castanera R."/>
            <person name="Culley D."/>
            <person name="Daum C."/>
            <person name="Ezra D."/>
            <person name="Gonzalez J."/>
            <person name="Henrissat B."/>
            <person name="Kuo A."/>
            <person name="Liang C."/>
            <person name="Lipzen A."/>
            <person name="Lutzoni F."/>
            <person name="Magnuson J."/>
            <person name="Mondo S."/>
            <person name="Nolan M."/>
            <person name="Ohm R."/>
            <person name="Pangilinan J."/>
            <person name="Park H.-J."/>
            <person name="Ramirez L."/>
            <person name="Alfaro M."/>
            <person name="Sun H."/>
            <person name="Tritt A."/>
            <person name="Yoshinaga Y."/>
            <person name="Zwiers L.-H."/>
            <person name="Turgeon B."/>
            <person name="Goodwin S."/>
            <person name="Spatafora J."/>
            <person name="Crous P."/>
            <person name="Grigoriev I."/>
        </authorList>
    </citation>
    <scope>NUCLEOTIDE SEQUENCE [LARGE SCALE GENOMIC DNA]</scope>
    <source>
        <strain evidence="3">CBS 304.66</strain>
    </source>
</reference>
<dbReference type="OrthoDB" id="3759755at2759"/>
<dbReference type="Gene3D" id="2.130.10.10">
    <property type="entry name" value="YVTN repeat-like/Quinoprotein amine dehydrogenase"/>
    <property type="match status" value="1"/>
</dbReference>
<keyword evidence="3" id="KW-1185">Reference proteome</keyword>
<evidence type="ECO:0000313" key="3">
    <source>
        <dbReference type="Proteomes" id="UP000800093"/>
    </source>
</evidence>
<evidence type="ECO:0000313" key="2">
    <source>
        <dbReference type="EMBL" id="KAF2269984.1"/>
    </source>
</evidence>
<feature type="compositionally biased region" description="Low complexity" evidence="1">
    <location>
        <begin position="9"/>
        <end position="29"/>
    </location>
</feature>
<comment type="caution">
    <text evidence="2">The sequence shown here is derived from an EMBL/GenBank/DDBJ whole genome shotgun (WGS) entry which is preliminary data.</text>
</comment>
<protein>
    <submittedName>
        <fullName evidence="2">Uncharacterized protein</fullName>
    </submittedName>
</protein>
<proteinExistence type="predicted"/>
<organism evidence="2 3">
    <name type="scientific">Lojkania enalia</name>
    <dbReference type="NCBI Taxonomy" id="147567"/>
    <lineage>
        <taxon>Eukaryota</taxon>
        <taxon>Fungi</taxon>
        <taxon>Dikarya</taxon>
        <taxon>Ascomycota</taxon>
        <taxon>Pezizomycotina</taxon>
        <taxon>Dothideomycetes</taxon>
        <taxon>Pleosporomycetidae</taxon>
        <taxon>Pleosporales</taxon>
        <taxon>Pleosporales incertae sedis</taxon>
        <taxon>Lojkania</taxon>
    </lineage>
</organism>
<dbReference type="InterPro" id="IPR036322">
    <property type="entry name" value="WD40_repeat_dom_sf"/>
</dbReference>
<dbReference type="SUPFAM" id="SSF50978">
    <property type="entry name" value="WD40 repeat-like"/>
    <property type="match status" value="1"/>
</dbReference>
<evidence type="ECO:0000256" key="1">
    <source>
        <dbReference type="SAM" id="MobiDB-lite"/>
    </source>
</evidence>
<feature type="region of interest" description="Disordered" evidence="1">
    <location>
        <begin position="1"/>
        <end position="36"/>
    </location>
</feature>
<dbReference type="InterPro" id="IPR015943">
    <property type="entry name" value="WD40/YVTN_repeat-like_dom_sf"/>
</dbReference>
<dbReference type="AlphaFoldDB" id="A0A9P4NB53"/>
<name>A0A9P4NB53_9PLEO</name>
<gene>
    <name evidence="2" type="ORF">CC78DRAFT_564092</name>
</gene>
<dbReference type="Proteomes" id="UP000800093">
    <property type="component" value="Unassembled WGS sequence"/>
</dbReference>